<comment type="subcellular location">
    <subcellularLocation>
        <location evidence="1">Membrane</location>
        <topology evidence="1">Multi-pass membrane protein</topology>
    </subcellularLocation>
</comment>
<keyword evidence="3 5" id="KW-1133">Transmembrane helix</keyword>
<dbReference type="KEGG" id="hsal:JMJ58_21385"/>
<keyword evidence="4 5" id="KW-0472">Membrane</keyword>
<feature type="domain" description="Major facilitator superfamily associated" evidence="6">
    <location>
        <begin position="1"/>
        <end position="94"/>
    </location>
</feature>
<keyword evidence="7" id="KW-0614">Plasmid</keyword>
<geneLocation type="plasmid" evidence="7 8">
    <name>pHTS138</name>
</geneLocation>
<dbReference type="Pfam" id="PF12832">
    <property type="entry name" value="MFS_1_like"/>
    <property type="match status" value="1"/>
</dbReference>
<gene>
    <name evidence="7" type="ORF">JMJ58_21385</name>
</gene>
<dbReference type="AlphaFoldDB" id="A0A8T8E7P4"/>
<evidence type="ECO:0000313" key="8">
    <source>
        <dbReference type="Proteomes" id="UP000637819"/>
    </source>
</evidence>
<evidence type="ECO:0000256" key="1">
    <source>
        <dbReference type="ARBA" id="ARBA00004141"/>
    </source>
</evidence>
<dbReference type="OrthoDB" id="204977at2157"/>
<dbReference type="EMBL" id="CP069189">
    <property type="protein sequence ID" value="QRV17482.1"/>
    <property type="molecule type" value="Genomic_DNA"/>
</dbReference>
<accession>A0A8T8E7P4</accession>
<evidence type="ECO:0000256" key="3">
    <source>
        <dbReference type="ARBA" id="ARBA00022989"/>
    </source>
</evidence>
<feature type="transmembrane region" description="Helical" evidence="5">
    <location>
        <begin position="23"/>
        <end position="42"/>
    </location>
</feature>
<dbReference type="Proteomes" id="UP000637819">
    <property type="component" value="Plasmid pHTS138"/>
</dbReference>
<evidence type="ECO:0000256" key="4">
    <source>
        <dbReference type="ARBA" id="ARBA00023136"/>
    </source>
</evidence>
<name>A0A8T8E7P4_9EURY</name>
<keyword evidence="2 5" id="KW-0812">Transmembrane</keyword>
<organism evidence="7 8">
    <name type="scientific">Haloterrigena salifodinae</name>
    <dbReference type="NCBI Taxonomy" id="2675099"/>
    <lineage>
        <taxon>Archaea</taxon>
        <taxon>Methanobacteriati</taxon>
        <taxon>Methanobacteriota</taxon>
        <taxon>Stenosarchaea group</taxon>
        <taxon>Halobacteria</taxon>
        <taxon>Halobacteriales</taxon>
        <taxon>Natrialbaceae</taxon>
        <taxon>Haloterrigena</taxon>
    </lineage>
</organism>
<dbReference type="InterPro" id="IPR036259">
    <property type="entry name" value="MFS_trans_sf"/>
</dbReference>
<feature type="transmembrane region" description="Helical" evidence="5">
    <location>
        <begin position="48"/>
        <end position="66"/>
    </location>
</feature>
<keyword evidence="8" id="KW-1185">Reference proteome</keyword>
<evidence type="ECO:0000259" key="6">
    <source>
        <dbReference type="Pfam" id="PF12832"/>
    </source>
</evidence>
<reference evidence="7 8" key="1">
    <citation type="submission" date="2021-01" db="EMBL/GenBank/DDBJ databases">
        <title>Genome Sequence and Methylation Pattern of Haloterrigena salifodinae BOL5-1, An Extremely Halophilic Archaeon from a Bolivian Salt Mine.</title>
        <authorList>
            <person name="DasSarma P."/>
            <person name="Anton B.P."/>
            <person name="DasSarma S.L."/>
            <person name="von Ehrenheim H.A.L."/>
            <person name="Martinez F.L."/>
            <person name="Guzman D."/>
            <person name="Roberts R.J."/>
            <person name="DasSarma S."/>
        </authorList>
    </citation>
    <scope>NUCLEOTIDE SEQUENCE [LARGE SCALE GENOMIC DNA]</scope>
    <source>
        <strain evidence="7 8">BOL5-1</strain>
        <plasmid evidence="7 8">pHTS138</plasmid>
    </source>
</reference>
<evidence type="ECO:0000256" key="5">
    <source>
        <dbReference type="SAM" id="Phobius"/>
    </source>
</evidence>
<dbReference type="InterPro" id="IPR024989">
    <property type="entry name" value="MFS_assoc_dom"/>
</dbReference>
<sequence>MATGVIAQPAWGLLTDYFRAERTVIVVGEITSAVAILSYVVSGGLSEPFLLIAVGTAAYSALRAPIAPIATGMVLSRGINYGSVLAFGSLAFAIGASDSALWSAIWGASPSSISTLSAWH</sequence>
<protein>
    <recommendedName>
        <fullName evidence="6">Major facilitator superfamily associated domain-containing protein</fullName>
    </recommendedName>
</protein>
<evidence type="ECO:0000256" key="2">
    <source>
        <dbReference type="ARBA" id="ARBA00022692"/>
    </source>
</evidence>
<evidence type="ECO:0000313" key="7">
    <source>
        <dbReference type="EMBL" id="QRV17482.1"/>
    </source>
</evidence>
<feature type="transmembrane region" description="Helical" evidence="5">
    <location>
        <begin position="78"/>
        <end position="96"/>
    </location>
</feature>
<proteinExistence type="predicted"/>
<dbReference type="GO" id="GO:0016020">
    <property type="term" value="C:membrane"/>
    <property type="evidence" value="ECO:0007669"/>
    <property type="project" value="UniProtKB-SubCell"/>
</dbReference>
<dbReference type="Gene3D" id="1.20.1250.20">
    <property type="entry name" value="MFS general substrate transporter like domains"/>
    <property type="match status" value="1"/>
</dbReference>